<protein>
    <submittedName>
        <fullName evidence="2">Uncharacterized protein DUF4307</fullName>
    </submittedName>
</protein>
<dbReference type="AlphaFoldDB" id="A0A2T0UJN0"/>
<gene>
    <name evidence="2" type="ORF">BCF74_11375</name>
</gene>
<proteinExistence type="predicted"/>
<accession>A0A2T0UJN0</accession>
<evidence type="ECO:0000313" key="2">
    <source>
        <dbReference type="EMBL" id="PRY58151.1"/>
    </source>
</evidence>
<sequence>MPLPRPAPGTTRWWVIGGVLTAIALTYMTWFAFSEANALKATVTDYKVLSDSQIRLGYDVTRPDGSAVSCTLEAQDVRHGRVGTLTDDVPAGPKTVHREVTVRTSARAVTGVVASCDRPSSH</sequence>
<organism evidence="2 3">
    <name type="scientific">Knoellia remsis</name>
    <dbReference type="NCBI Taxonomy" id="407159"/>
    <lineage>
        <taxon>Bacteria</taxon>
        <taxon>Bacillati</taxon>
        <taxon>Actinomycetota</taxon>
        <taxon>Actinomycetes</taxon>
        <taxon>Micrococcales</taxon>
        <taxon>Intrasporangiaceae</taxon>
        <taxon>Knoellia</taxon>
    </lineage>
</organism>
<dbReference type="OrthoDB" id="5147470at2"/>
<name>A0A2T0UJN0_9MICO</name>
<keyword evidence="1" id="KW-1133">Transmembrane helix</keyword>
<keyword evidence="1" id="KW-0812">Transmembrane</keyword>
<evidence type="ECO:0000256" key="1">
    <source>
        <dbReference type="SAM" id="Phobius"/>
    </source>
</evidence>
<dbReference type="RefSeq" id="WP_106297679.1">
    <property type="nucleotide sequence ID" value="NZ_PVTI01000013.1"/>
</dbReference>
<reference evidence="2 3" key="1">
    <citation type="submission" date="2018-03" db="EMBL/GenBank/DDBJ databases">
        <title>Genomic Encyclopedia of Archaeal and Bacterial Type Strains, Phase II (KMG-II): from individual species to whole genera.</title>
        <authorList>
            <person name="Goeker M."/>
        </authorList>
    </citation>
    <scope>NUCLEOTIDE SEQUENCE [LARGE SCALE GENOMIC DNA]</scope>
    <source>
        <strain evidence="2 3">ATCC BAA-1496</strain>
    </source>
</reference>
<feature type="transmembrane region" description="Helical" evidence="1">
    <location>
        <begin position="12"/>
        <end position="33"/>
    </location>
</feature>
<keyword evidence="1" id="KW-0472">Membrane</keyword>
<dbReference type="Pfam" id="PF14155">
    <property type="entry name" value="DUF4307"/>
    <property type="match status" value="1"/>
</dbReference>
<comment type="caution">
    <text evidence="2">The sequence shown here is derived from an EMBL/GenBank/DDBJ whole genome shotgun (WGS) entry which is preliminary data.</text>
</comment>
<dbReference type="InterPro" id="IPR025443">
    <property type="entry name" value="DUF4307"/>
</dbReference>
<dbReference type="Proteomes" id="UP000237822">
    <property type="component" value="Unassembled WGS sequence"/>
</dbReference>
<evidence type="ECO:0000313" key="3">
    <source>
        <dbReference type="Proteomes" id="UP000237822"/>
    </source>
</evidence>
<dbReference type="EMBL" id="PVTI01000013">
    <property type="protein sequence ID" value="PRY58151.1"/>
    <property type="molecule type" value="Genomic_DNA"/>
</dbReference>
<keyword evidence="3" id="KW-1185">Reference proteome</keyword>